<dbReference type="CDD" id="cd03488">
    <property type="entry name" value="Topoisomer_IB_N_htopoI_like"/>
    <property type="match status" value="1"/>
</dbReference>
<sequence>MTETHGFPNTHRVAKRKRLSNVSRGPLIKSEDSDDDDVPLSKRIGLCRASDSMIGPRRSESVRRSNTTATSHQESDSDIPLAKISTKRSKQIQETPSRSSGQRYSHIKKENGMEDKKLATKIQSTKIPEQAAQLGMSRPAPHKQANRGMEAALEKLKGSNQDKNEDEDGSPGEMWWEYSNGDDRTRKWTTLEHNGVLFPPPYTPLPLDVKMKYDGVPITLEPEAEEVACFFGEMLNATHYTENATFQKNFFQDFQMTIKRTSGGRNSQGQKAEIREFDKCDFSPIFEYFQSRKSERKELPLAERKAQKAGKDSMEGAYKYCVWDGKKQKVGNFRIEPPGLFRGRGDHPKNGRVKTRVHPEQVTLNLSRDAKVPAAPAGHQWKEVKHDQEATWLAMWNENVNGRFKYVMLAASSDVKGQSDFHKFETARRLKIHIDRIRNDYQQDLQHRFMATRQLATAVYLVDKLALRAGNEKGEGEADTVGCCSLKYENITLRPPNTVIFDFLGKDSIRFYDKAEVDAQVFKNLKIFKKHPKKEGDSIFDRLTTAGLNRHLSTYMPGLSAKVFRTFNASHTFSELLKSIQPGGSIDEKVKAYNDANRTVAILCNHKRTISSNHLAQMEKLQDRAKVIRYQQWRLKQQMLSLDPTIRNEMEGEFFELDRCLDLGWIAAYQLSLLEDKRQRAKKKFEADKPSLDKELELIAQTEREFQQENTTGKVKCSSKSTSIEKLQKDIIKAQQRLEAATLQIQDKESNKEIALGTSKTNYIDPRLTVVFSKRFGVPINKLFSKSLQEKFDWALKSADETWEF</sequence>
<dbReference type="GO" id="GO:0003677">
    <property type="term" value="F:DNA binding"/>
    <property type="evidence" value="ECO:0007669"/>
    <property type="project" value="UniProtKB-UniRule"/>
</dbReference>
<dbReference type="GO" id="GO:0007059">
    <property type="term" value="P:chromosome segregation"/>
    <property type="evidence" value="ECO:0007669"/>
    <property type="project" value="TreeGrafter"/>
</dbReference>
<keyword evidence="8" id="KW-0175">Coiled coil</keyword>
<dbReference type="STRING" id="109264.A0A1F8AH83"/>
<evidence type="ECO:0000256" key="7">
    <source>
        <dbReference type="RuleBase" id="RU365101"/>
    </source>
</evidence>
<dbReference type="Gene3D" id="3.90.15.10">
    <property type="entry name" value="Topoisomerase I, Chain A, domain 3"/>
    <property type="match status" value="1"/>
</dbReference>
<dbReference type="InterPro" id="IPR001631">
    <property type="entry name" value="TopoI"/>
</dbReference>
<dbReference type="InterPro" id="IPR014711">
    <property type="entry name" value="TopoI_cat_a-hlx-sub_euk"/>
</dbReference>
<dbReference type="EMBL" id="LYCR01000002">
    <property type="protein sequence ID" value="OGM50779.1"/>
    <property type="molecule type" value="Genomic_DNA"/>
</dbReference>
<dbReference type="Pfam" id="PF14370">
    <property type="entry name" value="Topo_C_assoc"/>
    <property type="match status" value="1"/>
</dbReference>
<protein>
    <recommendedName>
        <fullName evidence="7">DNA topoisomerase I</fullName>
        <ecNumber evidence="7">5.6.2.1</ecNumber>
    </recommendedName>
    <alternativeName>
        <fullName evidence="7">DNA topoisomerase 1</fullName>
    </alternativeName>
</protein>
<dbReference type="FunFam" id="2.170.11.10:FF:000001">
    <property type="entry name" value="DNA topoisomerase I"/>
    <property type="match status" value="1"/>
</dbReference>
<feature type="coiled-coil region" evidence="8">
    <location>
        <begin position="724"/>
        <end position="751"/>
    </location>
</feature>
<comment type="similarity">
    <text evidence="2 6 7">Belongs to the type IB topoisomerase family.</text>
</comment>
<evidence type="ECO:0000256" key="4">
    <source>
        <dbReference type="ARBA" id="ARBA00023125"/>
    </source>
</evidence>
<dbReference type="GO" id="GO:0003917">
    <property type="term" value="F:DNA topoisomerase type I (single strand cut, ATP-independent) activity"/>
    <property type="evidence" value="ECO:0007669"/>
    <property type="project" value="UniProtKB-UniRule"/>
</dbReference>
<dbReference type="Gene3D" id="1.10.132.10">
    <property type="match status" value="1"/>
</dbReference>
<dbReference type="GO" id="GO:0005694">
    <property type="term" value="C:chromosome"/>
    <property type="evidence" value="ECO:0007669"/>
    <property type="project" value="InterPro"/>
</dbReference>
<dbReference type="OrthoDB" id="47179at2759"/>
<feature type="compositionally biased region" description="Basic and acidic residues" evidence="9">
    <location>
        <begin position="154"/>
        <end position="163"/>
    </location>
</feature>
<keyword evidence="5 6" id="KW-0413">Isomerase</keyword>
<dbReference type="InterPro" id="IPR051062">
    <property type="entry name" value="Topoisomerase_IB"/>
</dbReference>
<keyword evidence="4 6" id="KW-0238">DNA-binding</keyword>
<dbReference type="RefSeq" id="XP_022394496.1">
    <property type="nucleotide sequence ID" value="XM_022527873.1"/>
</dbReference>
<dbReference type="Gene3D" id="2.170.11.10">
    <property type="entry name" value="DNA Topoisomerase I, domain 2"/>
    <property type="match status" value="1"/>
</dbReference>
<dbReference type="Gene3D" id="1.10.10.41">
    <property type="entry name" value="Yeast DNA topoisomerase - domain 1"/>
    <property type="match status" value="1"/>
</dbReference>
<dbReference type="FunFam" id="3.90.15.10:FF:000002">
    <property type="entry name" value="DNA topoisomerase I"/>
    <property type="match status" value="1"/>
</dbReference>
<dbReference type="PANTHER" id="PTHR10290">
    <property type="entry name" value="DNA TOPOISOMERASE I"/>
    <property type="match status" value="1"/>
</dbReference>
<dbReference type="CDD" id="cd00659">
    <property type="entry name" value="Topo_IB_C"/>
    <property type="match status" value="1"/>
</dbReference>
<dbReference type="GO" id="GO:0006338">
    <property type="term" value="P:chromatin remodeling"/>
    <property type="evidence" value="ECO:0007669"/>
    <property type="project" value="UniProtKB-ARBA"/>
</dbReference>
<reference evidence="11 12" key="1">
    <citation type="journal article" date="2016" name="Genome Biol. Evol.">
        <title>Draft genome sequence of an aflatoxigenic Aspergillus species, A. bombycis.</title>
        <authorList>
            <person name="Moore G.G."/>
            <person name="Mack B.M."/>
            <person name="Beltz S.B."/>
            <person name="Gilbert M.K."/>
        </authorList>
    </citation>
    <scope>NUCLEOTIDE SEQUENCE [LARGE SCALE GENOMIC DNA]</scope>
    <source>
        <strain evidence="12">NRRL 26010</strain>
    </source>
</reference>
<comment type="catalytic activity">
    <reaction evidence="1 6 7">
        <text>ATP-independent breakage of single-stranded DNA, followed by passage and rejoining.</text>
        <dbReference type="EC" id="5.6.2.1"/>
    </reaction>
</comment>
<organism evidence="11 12">
    <name type="scientific">Aspergillus bombycis</name>
    <dbReference type="NCBI Taxonomy" id="109264"/>
    <lineage>
        <taxon>Eukaryota</taxon>
        <taxon>Fungi</taxon>
        <taxon>Dikarya</taxon>
        <taxon>Ascomycota</taxon>
        <taxon>Pezizomycotina</taxon>
        <taxon>Eurotiomycetes</taxon>
        <taxon>Eurotiomycetidae</taxon>
        <taxon>Eurotiales</taxon>
        <taxon>Aspergillaceae</taxon>
        <taxon>Aspergillus</taxon>
    </lineage>
</organism>
<dbReference type="InterPro" id="IPR013034">
    <property type="entry name" value="DNA_topo_DNA_db_N_dom1"/>
</dbReference>
<dbReference type="InterPro" id="IPR048045">
    <property type="entry name" value="Topoisomer_I_DNA-bd"/>
</dbReference>
<dbReference type="GeneID" id="34444133"/>
<evidence type="ECO:0000256" key="1">
    <source>
        <dbReference type="ARBA" id="ARBA00000213"/>
    </source>
</evidence>
<dbReference type="InterPro" id="IPR008336">
    <property type="entry name" value="TopoI_DNA-bd_euk"/>
</dbReference>
<dbReference type="Pfam" id="PF01028">
    <property type="entry name" value="Topoisom_I"/>
    <property type="match status" value="1"/>
</dbReference>
<dbReference type="InterPro" id="IPR013030">
    <property type="entry name" value="DNA_topo_DNA_db_N_dom2"/>
</dbReference>
<dbReference type="Proteomes" id="UP000179179">
    <property type="component" value="Unassembled WGS sequence"/>
</dbReference>
<feature type="domain" description="DNA topoisomerase I eukaryotic-type" evidence="10">
    <location>
        <begin position="340"/>
        <end position="777"/>
    </location>
</feature>
<dbReference type="InterPro" id="IPR013500">
    <property type="entry name" value="TopoI_cat_euk"/>
</dbReference>
<feature type="region of interest" description="Disordered" evidence="9">
    <location>
        <begin position="1"/>
        <end position="116"/>
    </location>
</feature>
<feature type="active site" description="O-(3'-phospho-DNA)-tyrosine intermediate" evidence="6">
    <location>
        <position position="763"/>
    </location>
</feature>
<dbReference type="PROSITE" id="PS52038">
    <property type="entry name" value="TOPO_IB_2"/>
    <property type="match status" value="1"/>
</dbReference>
<accession>A0A1F8AH83</accession>
<evidence type="ECO:0000256" key="9">
    <source>
        <dbReference type="SAM" id="MobiDB-lite"/>
    </source>
</evidence>
<comment type="function">
    <text evidence="7">Releases the supercoiling and torsional tension of DNA introduced during the DNA replication and transcription by transiently cleaving and rejoining one strand of the DNA duplex. Introduces a single-strand break via transesterification at the specific target site 5'-[CT]CCTTp site in duplex DNA. The scissile phosphodiester is attacked by the catalytic tyrosine of the enzyme, resulting in the formation of a DNA-(3'-phosphotyrosyl)-enzyme intermediate and the expulsion of a 5'-OH DNA strand. The free DNA strand then undergoes passage around the unbroken strand thus removing DNA supercoils. Finally, in the religation step, the DNA 5'-OH attacks the covalent intermediate to expel the active-site tyrosine and restore the DNA phosphodiester backbone.</text>
</comment>
<evidence type="ECO:0000313" key="11">
    <source>
        <dbReference type="EMBL" id="OGM50779.1"/>
    </source>
</evidence>
<feature type="compositionally biased region" description="Basic and acidic residues" evidence="9">
    <location>
        <begin position="107"/>
        <end position="116"/>
    </location>
</feature>
<dbReference type="Pfam" id="PF02919">
    <property type="entry name" value="Topoisom_I_N"/>
    <property type="match status" value="1"/>
</dbReference>
<dbReference type="GO" id="GO:0005730">
    <property type="term" value="C:nucleolus"/>
    <property type="evidence" value="ECO:0007669"/>
    <property type="project" value="TreeGrafter"/>
</dbReference>
<dbReference type="PANTHER" id="PTHR10290:SF3">
    <property type="entry name" value="DNA TOPOISOMERASE 1"/>
    <property type="match status" value="1"/>
</dbReference>
<comment type="caution">
    <text evidence="11">The sequence shown here is derived from an EMBL/GenBank/DDBJ whole genome shotgun (WGS) entry which is preliminary data.</text>
</comment>
<dbReference type="SUPFAM" id="SSF56741">
    <property type="entry name" value="Eukaryotic DNA topoisomerase I, N-terminal DNA-binding fragment"/>
    <property type="match status" value="1"/>
</dbReference>
<dbReference type="PRINTS" id="PR00416">
    <property type="entry name" value="EUTPISMRASEI"/>
</dbReference>
<gene>
    <name evidence="11" type="ORF">ABOM_000743</name>
</gene>
<keyword evidence="3 6" id="KW-0799">Topoisomerase</keyword>
<evidence type="ECO:0000256" key="3">
    <source>
        <dbReference type="ARBA" id="ARBA00023029"/>
    </source>
</evidence>
<evidence type="ECO:0000256" key="2">
    <source>
        <dbReference type="ARBA" id="ARBA00006645"/>
    </source>
</evidence>
<dbReference type="EC" id="5.6.2.1" evidence="7"/>
<dbReference type="GO" id="GO:0006260">
    <property type="term" value="P:DNA replication"/>
    <property type="evidence" value="ECO:0007669"/>
    <property type="project" value="TreeGrafter"/>
</dbReference>
<dbReference type="InterPro" id="IPR025834">
    <property type="entry name" value="TopoI_C_dom"/>
</dbReference>
<dbReference type="InterPro" id="IPR036202">
    <property type="entry name" value="TopoI_DNA-bd_euk_N_sf"/>
</dbReference>
<dbReference type="InterPro" id="IPR014727">
    <property type="entry name" value="TopoI_cat_a/b-sub_euk"/>
</dbReference>
<dbReference type="InterPro" id="IPR011010">
    <property type="entry name" value="DNA_brk_join_enz"/>
</dbReference>
<feature type="region of interest" description="Disordered" evidence="9">
    <location>
        <begin position="154"/>
        <end position="178"/>
    </location>
</feature>
<feature type="compositionally biased region" description="Polar residues" evidence="9">
    <location>
        <begin position="92"/>
        <end position="103"/>
    </location>
</feature>
<dbReference type="SUPFAM" id="SSF56349">
    <property type="entry name" value="DNA breaking-rejoining enzymes"/>
    <property type="match status" value="1"/>
</dbReference>
<dbReference type="InterPro" id="IPR013499">
    <property type="entry name" value="TopoI_euk"/>
</dbReference>
<dbReference type="GO" id="GO:0006265">
    <property type="term" value="P:DNA topological change"/>
    <property type="evidence" value="ECO:0007669"/>
    <property type="project" value="UniProtKB-UniRule"/>
</dbReference>
<dbReference type="SMART" id="SM00435">
    <property type="entry name" value="TOPEUc"/>
    <property type="match status" value="1"/>
</dbReference>
<proteinExistence type="inferred from homology"/>
<dbReference type="AlphaFoldDB" id="A0A1F8AH83"/>
<evidence type="ECO:0000259" key="10">
    <source>
        <dbReference type="SMART" id="SM00435"/>
    </source>
</evidence>
<dbReference type="FunFam" id="1.10.10.41:FF:000001">
    <property type="entry name" value="DNA topoisomerase I"/>
    <property type="match status" value="1"/>
</dbReference>
<evidence type="ECO:0000256" key="8">
    <source>
        <dbReference type="SAM" id="Coils"/>
    </source>
</evidence>
<evidence type="ECO:0000313" key="12">
    <source>
        <dbReference type="Proteomes" id="UP000179179"/>
    </source>
</evidence>
<evidence type="ECO:0000256" key="6">
    <source>
        <dbReference type="PROSITE-ProRule" id="PRU01382"/>
    </source>
</evidence>
<evidence type="ECO:0000256" key="5">
    <source>
        <dbReference type="ARBA" id="ARBA00023235"/>
    </source>
</evidence>
<name>A0A1F8AH83_9EURO</name>
<keyword evidence="12" id="KW-1185">Reference proteome</keyword>